<evidence type="ECO:0000256" key="12">
    <source>
        <dbReference type="ARBA" id="ARBA00023136"/>
    </source>
</evidence>
<evidence type="ECO:0000256" key="11">
    <source>
        <dbReference type="ARBA" id="ARBA00023033"/>
    </source>
</evidence>
<dbReference type="GO" id="GO:0020037">
    <property type="term" value="F:heme binding"/>
    <property type="evidence" value="ECO:0007669"/>
    <property type="project" value="InterPro"/>
</dbReference>
<dbReference type="PANTHER" id="PTHR24292:SF45">
    <property type="entry name" value="CYTOCHROME P450 6G1-RELATED"/>
    <property type="match status" value="1"/>
</dbReference>
<keyword evidence="16" id="KW-1185">Reference proteome</keyword>
<keyword evidence="6 13" id="KW-0479">Metal-binding</keyword>
<keyword evidence="5 13" id="KW-0349">Heme</keyword>
<dbReference type="Proteomes" id="UP000719412">
    <property type="component" value="Unassembled WGS sequence"/>
</dbReference>
<comment type="cofactor">
    <cofactor evidence="1 13">
        <name>heme</name>
        <dbReference type="ChEBI" id="CHEBI:30413"/>
    </cofactor>
</comment>
<sequence length="923" mass="107115">MIFIAAVVLLVILVLLLYYFITKDYSYWASKGVPYDKPFLIFGSFWNIVTGKEHLAQRIRSVYNQHKTPYFGIYVFHQPNLVIRSPELIRKVMVKDFDKFKDRNAFSNESIDPLNFHSLFGTKDTTWRNLRSKLSPVFTSGKIKLMFPLMVDCANDLNAHLEKLNGKTVEMGNVLKRYSVDIISSCAFGINANCFKTENSEILDMATRLLDFRSLSRSLSMFCAFFLPKVMYIFRLTFADQTAAKFLVDVFKGALREREEKKIVRNDLIDLLNNLKKNESFDDSYKFDDIKMAAQAITFFSAGNDSSSITLSFAFYELALHKEVQDRLRREIRATLDKEKDLTYESIHNIKYLDMVLSEVLRKYPLTALINRQPSENYTFEETGFTLEKHITNIFPIRKNLIRNDSVMKIKGTLSHIHIYLLEKVQEAALMIFVYLLCFLLLIYYFFIKSNNCWASKGIPYEKPFLFFGSFYNVALRKQHFSERIREIYGKYKTPYVGIHIFNQPSLMVRSPELLKKVLVKDFDKFINRPIASNEDVDPIAFHTLFSAKDATWRNLRSKISPVFTSGKMKLMLPLMKECAKELKSHLSERNGQTIEVKNVFKRFTVDIISSCAFGINAGCLKDDNSEIMKMATRLVDLKSFVRNVSIFSFFFLPKLVNIFRLTFTDKTATKYLLDVFDKTIKEREKLNIVRNDLIDLLHNLKKNEVFADKYKFDDVKMAAQAVVFFSAGNDTTSITLTFALYELALNQDMQDRLRQELKENCDDNGDFTYEVLQKMKYLDMVLKETHRKYPLTTFLIREAFDNYTFEETGLTLEKGTSIFVPLAGLHYDPEYYPNPEKYDPERFSDENKANIVPYTFMPFGEGPRICIGERFAHLVSKLALAHVVKDFAFEVSDSTSVPLQLDESTLFLQNKGGLMLKVVKAD</sequence>
<dbReference type="Gene3D" id="1.10.630.10">
    <property type="entry name" value="Cytochrome P450"/>
    <property type="match status" value="2"/>
</dbReference>
<protein>
    <recommendedName>
        <fullName evidence="17">Cytochrome P450 monooxygenase</fullName>
    </recommendedName>
</protein>
<evidence type="ECO:0000313" key="15">
    <source>
        <dbReference type="EMBL" id="KAH0813530.1"/>
    </source>
</evidence>
<keyword evidence="14" id="KW-1133">Transmembrane helix</keyword>
<dbReference type="PROSITE" id="PS00086">
    <property type="entry name" value="CYTOCHROME_P450"/>
    <property type="match status" value="1"/>
</dbReference>
<keyword evidence="14" id="KW-0812">Transmembrane</keyword>
<dbReference type="GO" id="GO:0004497">
    <property type="term" value="F:monooxygenase activity"/>
    <property type="evidence" value="ECO:0007669"/>
    <property type="project" value="UniProtKB-KW"/>
</dbReference>
<name>A0A8J6L9S1_TENMO</name>
<dbReference type="AlphaFoldDB" id="A0A8J6L9S1"/>
<evidence type="ECO:0000256" key="14">
    <source>
        <dbReference type="SAM" id="Phobius"/>
    </source>
</evidence>
<dbReference type="InterPro" id="IPR001128">
    <property type="entry name" value="Cyt_P450"/>
</dbReference>
<comment type="similarity">
    <text evidence="4">Belongs to the cytochrome P450 family.</text>
</comment>
<keyword evidence="12 14" id="KW-0472">Membrane</keyword>
<comment type="caution">
    <text evidence="15">The sequence shown here is derived from an EMBL/GenBank/DDBJ whole genome shotgun (WGS) entry which is preliminary data.</text>
</comment>
<keyword evidence="9" id="KW-0560">Oxidoreductase</keyword>
<dbReference type="GO" id="GO:0005789">
    <property type="term" value="C:endoplasmic reticulum membrane"/>
    <property type="evidence" value="ECO:0007669"/>
    <property type="project" value="UniProtKB-SubCell"/>
</dbReference>
<dbReference type="InterPro" id="IPR017972">
    <property type="entry name" value="Cyt_P450_CS"/>
</dbReference>
<keyword evidence="8" id="KW-0492">Microsome</keyword>
<keyword evidence="10 13" id="KW-0408">Iron</keyword>
<reference evidence="15" key="1">
    <citation type="journal article" date="2020" name="J Insects Food Feed">
        <title>The yellow mealworm (Tenebrio molitor) genome: a resource for the emerging insects as food and feed industry.</title>
        <authorList>
            <person name="Eriksson T."/>
            <person name="Andere A."/>
            <person name="Kelstrup H."/>
            <person name="Emery V."/>
            <person name="Picard C."/>
        </authorList>
    </citation>
    <scope>NUCLEOTIDE SEQUENCE</scope>
    <source>
        <strain evidence="15">Stoneville</strain>
        <tissue evidence="15">Whole head</tissue>
    </source>
</reference>
<dbReference type="SUPFAM" id="SSF48264">
    <property type="entry name" value="Cytochrome P450"/>
    <property type="match status" value="2"/>
</dbReference>
<evidence type="ECO:0000256" key="5">
    <source>
        <dbReference type="ARBA" id="ARBA00022617"/>
    </source>
</evidence>
<evidence type="ECO:0000256" key="4">
    <source>
        <dbReference type="ARBA" id="ARBA00010617"/>
    </source>
</evidence>
<dbReference type="InterPro" id="IPR036396">
    <property type="entry name" value="Cyt_P450_sf"/>
</dbReference>
<evidence type="ECO:0000313" key="16">
    <source>
        <dbReference type="Proteomes" id="UP000719412"/>
    </source>
</evidence>
<keyword evidence="11" id="KW-0503">Monooxygenase</keyword>
<dbReference type="CDD" id="cd11056">
    <property type="entry name" value="CYP6-like"/>
    <property type="match status" value="2"/>
</dbReference>
<evidence type="ECO:0000256" key="2">
    <source>
        <dbReference type="ARBA" id="ARBA00004174"/>
    </source>
</evidence>
<evidence type="ECO:0008006" key="17">
    <source>
        <dbReference type="Google" id="ProtNLM"/>
    </source>
</evidence>
<organism evidence="15 16">
    <name type="scientific">Tenebrio molitor</name>
    <name type="common">Yellow mealworm beetle</name>
    <dbReference type="NCBI Taxonomy" id="7067"/>
    <lineage>
        <taxon>Eukaryota</taxon>
        <taxon>Metazoa</taxon>
        <taxon>Ecdysozoa</taxon>
        <taxon>Arthropoda</taxon>
        <taxon>Hexapoda</taxon>
        <taxon>Insecta</taxon>
        <taxon>Pterygota</taxon>
        <taxon>Neoptera</taxon>
        <taxon>Endopterygota</taxon>
        <taxon>Coleoptera</taxon>
        <taxon>Polyphaga</taxon>
        <taxon>Cucujiformia</taxon>
        <taxon>Tenebrionidae</taxon>
        <taxon>Tenebrio</taxon>
    </lineage>
</organism>
<dbReference type="PANTHER" id="PTHR24292">
    <property type="entry name" value="CYTOCHROME P450"/>
    <property type="match status" value="1"/>
</dbReference>
<gene>
    <name evidence="15" type="ORF">GEV33_009258</name>
</gene>
<dbReference type="PRINTS" id="PR00463">
    <property type="entry name" value="EP450I"/>
</dbReference>
<proteinExistence type="inferred from homology"/>
<accession>A0A8J6L9S1</accession>
<keyword evidence="7" id="KW-0256">Endoplasmic reticulum</keyword>
<dbReference type="EMBL" id="JABDTM020025191">
    <property type="protein sequence ID" value="KAH0813530.1"/>
    <property type="molecule type" value="Genomic_DNA"/>
</dbReference>
<evidence type="ECO:0000256" key="9">
    <source>
        <dbReference type="ARBA" id="ARBA00023002"/>
    </source>
</evidence>
<reference evidence="15" key="2">
    <citation type="submission" date="2021-08" db="EMBL/GenBank/DDBJ databases">
        <authorList>
            <person name="Eriksson T."/>
        </authorList>
    </citation>
    <scope>NUCLEOTIDE SEQUENCE</scope>
    <source>
        <strain evidence="15">Stoneville</strain>
        <tissue evidence="15">Whole head</tissue>
    </source>
</reference>
<evidence type="ECO:0000256" key="13">
    <source>
        <dbReference type="PIRSR" id="PIRSR602401-1"/>
    </source>
</evidence>
<dbReference type="InterPro" id="IPR050476">
    <property type="entry name" value="Insect_CytP450_Detox"/>
</dbReference>
<feature type="binding site" description="axial binding residue" evidence="13">
    <location>
        <position position="867"/>
    </location>
    <ligand>
        <name>heme</name>
        <dbReference type="ChEBI" id="CHEBI:30413"/>
    </ligand>
    <ligandPart>
        <name>Fe</name>
        <dbReference type="ChEBI" id="CHEBI:18248"/>
    </ligandPart>
</feature>
<evidence type="ECO:0000256" key="6">
    <source>
        <dbReference type="ARBA" id="ARBA00022723"/>
    </source>
</evidence>
<dbReference type="GO" id="GO:0005506">
    <property type="term" value="F:iron ion binding"/>
    <property type="evidence" value="ECO:0007669"/>
    <property type="project" value="InterPro"/>
</dbReference>
<evidence type="ECO:0000256" key="1">
    <source>
        <dbReference type="ARBA" id="ARBA00001971"/>
    </source>
</evidence>
<dbReference type="InterPro" id="IPR002401">
    <property type="entry name" value="Cyt_P450_E_grp-I"/>
</dbReference>
<feature type="transmembrane region" description="Helical" evidence="14">
    <location>
        <begin position="428"/>
        <end position="447"/>
    </location>
</feature>
<evidence type="ECO:0000256" key="10">
    <source>
        <dbReference type="ARBA" id="ARBA00023004"/>
    </source>
</evidence>
<evidence type="ECO:0000256" key="7">
    <source>
        <dbReference type="ARBA" id="ARBA00022824"/>
    </source>
</evidence>
<dbReference type="FunFam" id="1.10.630.10:FF:000042">
    <property type="entry name" value="Cytochrome P450"/>
    <property type="match status" value="1"/>
</dbReference>
<evidence type="ECO:0000256" key="8">
    <source>
        <dbReference type="ARBA" id="ARBA00022848"/>
    </source>
</evidence>
<dbReference type="PRINTS" id="PR00385">
    <property type="entry name" value="P450"/>
</dbReference>
<comment type="subcellular location">
    <subcellularLocation>
        <location evidence="3">Endoplasmic reticulum membrane</location>
        <topology evidence="3">Peripheral membrane protein</topology>
    </subcellularLocation>
    <subcellularLocation>
        <location evidence="2">Microsome membrane</location>
        <topology evidence="2">Peripheral membrane protein</topology>
    </subcellularLocation>
</comment>
<dbReference type="Pfam" id="PF00067">
    <property type="entry name" value="p450"/>
    <property type="match status" value="2"/>
</dbReference>
<dbReference type="GO" id="GO:0016705">
    <property type="term" value="F:oxidoreductase activity, acting on paired donors, with incorporation or reduction of molecular oxygen"/>
    <property type="evidence" value="ECO:0007669"/>
    <property type="project" value="InterPro"/>
</dbReference>
<evidence type="ECO:0000256" key="3">
    <source>
        <dbReference type="ARBA" id="ARBA00004406"/>
    </source>
</evidence>